<sequence length="115" mass="11893">MSVKSRHIGRNARRFYIGMCGVGLVGAFTVAVPGIGSAAPALPANCTAAGSTVTCTYEYTGGEQSFAVPADVTSVRVVATGQQGSRAHPKPCFPVGSARSHRAPCPWPLVRRCSS</sequence>
<name>A0ABW7KTX0_9NOCA</name>
<evidence type="ECO:0000313" key="1">
    <source>
        <dbReference type="EMBL" id="MFH5232006.1"/>
    </source>
</evidence>
<dbReference type="Proteomes" id="UP001609219">
    <property type="component" value="Unassembled WGS sequence"/>
</dbReference>
<comment type="caution">
    <text evidence="2">The sequence shown here is derived from an EMBL/GenBank/DDBJ whole genome shotgun (WGS) entry which is preliminary data.</text>
</comment>
<evidence type="ECO:0000313" key="3">
    <source>
        <dbReference type="Proteomes" id="UP001609176"/>
    </source>
</evidence>
<reference evidence="3 4" key="1">
    <citation type="submission" date="2024-10" db="EMBL/GenBank/DDBJ databases">
        <authorList>
            <person name="Riesco R."/>
        </authorList>
    </citation>
    <scope>NUCLEOTIDE SEQUENCE [LARGE SCALE GENOMIC DNA]</scope>
    <source>
        <strain evidence="2 3">NCIMB 15448</strain>
        <strain evidence="1 4">NCIMB 15450</strain>
    </source>
</reference>
<accession>A0ABW7KTX0</accession>
<gene>
    <name evidence="2" type="ORF">ACHIPV_29105</name>
    <name evidence="1" type="ORF">ACHIRB_26050</name>
</gene>
<dbReference type="EMBL" id="JBIMSP010000107">
    <property type="protein sequence ID" value="MFH5245892.1"/>
    <property type="molecule type" value="Genomic_DNA"/>
</dbReference>
<proteinExistence type="predicted"/>
<dbReference type="Proteomes" id="UP001609176">
    <property type="component" value="Unassembled WGS sequence"/>
</dbReference>
<evidence type="ECO:0000313" key="4">
    <source>
        <dbReference type="Proteomes" id="UP001609219"/>
    </source>
</evidence>
<protein>
    <submittedName>
        <fullName evidence="2">Uncharacterized protein</fullName>
    </submittedName>
</protein>
<keyword evidence="4" id="KW-1185">Reference proteome</keyword>
<dbReference type="RefSeq" id="WP_395126598.1">
    <property type="nucleotide sequence ID" value="NZ_JBIMSN010000127.1"/>
</dbReference>
<organism evidence="2 3">
    <name type="scientific">Antrihabitans spumae</name>
    <dbReference type="NCBI Taxonomy" id="3373370"/>
    <lineage>
        <taxon>Bacteria</taxon>
        <taxon>Bacillati</taxon>
        <taxon>Actinomycetota</taxon>
        <taxon>Actinomycetes</taxon>
        <taxon>Mycobacteriales</taxon>
        <taxon>Nocardiaceae</taxon>
        <taxon>Antrihabitans</taxon>
    </lineage>
</organism>
<dbReference type="EMBL" id="JBIMSN010000127">
    <property type="protein sequence ID" value="MFH5232006.1"/>
    <property type="molecule type" value="Genomic_DNA"/>
</dbReference>
<evidence type="ECO:0000313" key="2">
    <source>
        <dbReference type="EMBL" id="MFH5245892.1"/>
    </source>
</evidence>